<dbReference type="InterPro" id="IPR006045">
    <property type="entry name" value="Cupin_1"/>
</dbReference>
<dbReference type="EMBL" id="FNCY01000001">
    <property type="protein sequence ID" value="SDG52551.1"/>
    <property type="molecule type" value="Genomic_DNA"/>
</dbReference>
<dbReference type="SUPFAM" id="SSF51182">
    <property type="entry name" value="RmlC-like cupins"/>
    <property type="match status" value="1"/>
</dbReference>
<dbReference type="InterPro" id="IPR014710">
    <property type="entry name" value="RmlC-like_jellyroll"/>
</dbReference>
<dbReference type="RefSeq" id="WP_218122580.1">
    <property type="nucleotide sequence ID" value="NZ_FNCY01000001.1"/>
</dbReference>
<proteinExistence type="predicted"/>
<protein>
    <submittedName>
        <fullName evidence="3">Cupin domain protein</fullName>
    </submittedName>
</protein>
<accession>A0A1G7UZ34</accession>
<dbReference type="CDD" id="cd06989">
    <property type="entry name" value="cupin_DRT102"/>
    <property type="match status" value="1"/>
</dbReference>
<sequence length="146" mass="15590">MKRSAVLLFLATTLTASPMMAQTSAPQPVLPEALRWFSPPNNPLVRGAWMLGAEQDAGAYVFRVALAKNAKLPVHTHPDTRHTTVLSGTLYVGFGDVFDESQMTAVPAGGLYVAPANVAHYLWAKDGEVSYQEVGVGPTATVPLAR</sequence>
<feature type="signal peptide" evidence="1">
    <location>
        <begin position="1"/>
        <end position="21"/>
    </location>
</feature>
<evidence type="ECO:0000256" key="1">
    <source>
        <dbReference type="SAM" id="SignalP"/>
    </source>
</evidence>
<dbReference type="Pfam" id="PF00190">
    <property type="entry name" value="Cupin_1"/>
    <property type="match status" value="1"/>
</dbReference>
<organism evidence="3 4">
    <name type="scientific">Propionivibrio dicarboxylicus</name>
    <dbReference type="NCBI Taxonomy" id="83767"/>
    <lineage>
        <taxon>Bacteria</taxon>
        <taxon>Pseudomonadati</taxon>
        <taxon>Pseudomonadota</taxon>
        <taxon>Betaproteobacteria</taxon>
        <taxon>Rhodocyclales</taxon>
        <taxon>Rhodocyclaceae</taxon>
        <taxon>Propionivibrio</taxon>
    </lineage>
</organism>
<dbReference type="STRING" id="83767.SAMN05660652_00033"/>
<dbReference type="AlphaFoldDB" id="A0A1G7UZ34"/>
<keyword evidence="1" id="KW-0732">Signal</keyword>
<dbReference type="Gene3D" id="2.60.120.10">
    <property type="entry name" value="Jelly Rolls"/>
    <property type="match status" value="1"/>
</dbReference>
<evidence type="ECO:0000313" key="4">
    <source>
        <dbReference type="Proteomes" id="UP000198607"/>
    </source>
</evidence>
<reference evidence="3 4" key="1">
    <citation type="submission" date="2016-10" db="EMBL/GenBank/DDBJ databases">
        <authorList>
            <person name="de Groot N.N."/>
        </authorList>
    </citation>
    <scope>NUCLEOTIDE SEQUENCE [LARGE SCALE GENOMIC DNA]</scope>
    <source>
        <strain evidence="3 4">DSM 5885</strain>
    </source>
</reference>
<dbReference type="InterPro" id="IPR011051">
    <property type="entry name" value="RmlC_Cupin_sf"/>
</dbReference>
<evidence type="ECO:0000313" key="3">
    <source>
        <dbReference type="EMBL" id="SDG52551.1"/>
    </source>
</evidence>
<gene>
    <name evidence="3" type="ORF">SAMN05660652_00033</name>
</gene>
<feature type="chain" id="PRO_5011551802" evidence="1">
    <location>
        <begin position="22"/>
        <end position="146"/>
    </location>
</feature>
<feature type="domain" description="Cupin type-1" evidence="2">
    <location>
        <begin position="57"/>
        <end position="126"/>
    </location>
</feature>
<name>A0A1G7UZ34_9RHOO</name>
<evidence type="ECO:0000259" key="2">
    <source>
        <dbReference type="Pfam" id="PF00190"/>
    </source>
</evidence>
<dbReference type="Proteomes" id="UP000198607">
    <property type="component" value="Unassembled WGS sequence"/>
</dbReference>
<keyword evidence="4" id="KW-1185">Reference proteome</keyword>